<organism evidence="1 2">
    <name type="scientific">Gossypium stocksii</name>
    <dbReference type="NCBI Taxonomy" id="47602"/>
    <lineage>
        <taxon>Eukaryota</taxon>
        <taxon>Viridiplantae</taxon>
        <taxon>Streptophyta</taxon>
        <taxon>Embryophyta</taxon>
        <taxon>Tracheophyta</taxon>
        <taxon>Spermatophyta</taxon>
        <taxon>Magnoliopsida</taxon>
        <taxon>eudicotyledons</taxon>
        <taxon>Gunneridae</taxon>
        <taxon>Pentapetalae</taxon>
        <taxon>rosids</taxon>
        <taxon>malvids</taxon>
        <taxon>Malvales</taxon>
        <taxon>Malvaceae</taxon>
        <taxon>Malvoideae</taxon>
        <taxon>Gossypium</taxon>
    </lineage>
</organism>
<keyword evidence="2" id="KW-1185">Reference proteome</keyword>
<dbReference type="EMBL" id="JAIQCV010000011">
    <property type="protein sequence ID" value="KAH1047098.1"/>
    <property type="molecule type" value="Genomic_DNA"/>
</dbReference>
<accession>A0A9D3UKS9</accession>
<name>A0A9D3UKS9_9ROSI</name>
<evidence type="ECO:0000313" key="1">
    <source>
        <dbReference type="EMBL" id="KAH1047098.1"/>
    </source>
</evidence>
<proteinExistence type="predicted"/>
<dbReference type="AlphaFoldDB" id="A0A9D3UKS9"/>
<dbReference type="Proteomes" id="UP000828251">
    <property type="component" value="Unassembled WGS sequence"/>
</dbReference>
<sequence length="172" mass="19692">MITSVRTMSTQISEALPLWEYVVHDVPNLDPEDPRSIIDHLELDNSSQQEFGTEDHGDKLNMDEIVSNPIDVGLDIIIDVVANVKVEVTTNVELKWILNRGVEELIHLLAIAKKVLAEEIDEFDLFSSDKGIKARATKTSHDMERGKLEAIIHRKMIWGWLEFGSKWLVMWM</sequence>
<reference evidence="1 2" key="1">
    <citation type="journal article" date="2021" name="Plant Biotechnol. J.">
        <title>Multi-omics assisted identification of the key and species-specific regulatory components of drought-tolerant mechanisms in Gossypium stocksii.</title>
        <authorList>
            <person name="Yu D."/>
            <person name="Ke L."/>
            <person name="Zhang D."/>
            <person name="Wu Y."/>
            <person name="Sun Y."/>
            <person name="Mei J."/>
            <person name="Sun J."/>
            <person name="Sun Y."/>
        </authorList>
    </citation>
    <scope>NUCLEOTIDE SEQUENCE [LARGE SCALE GENOMIC DNA]</scope>
    <source>
        <strain evidence="2">cv. E1</strain>
        <tissue evidence="1">Leaf</tissue>
    </source>
</reference>
<evidence type="ECO:0000313" key="2">
    <source>
        <dbReference type="Proteomes" id="UP000828251"/>
    </source>
</evidence>
<comment type="caution">
    <text evidence="1">The sequence shown here is derived from an EMBL/GenBank/DDBJ whole genome shotgun (WGS) entry which is preliminary data.</text>
</comment>
<protein>
    <submittedName>
        <fullName evidence="1">Uncharacterized protein</fullName>
    </submittedName>
</protein>
<gene>
    <name evidence="1" type="ORF">J1N35_037882</name>
</gene>